<dbReference type="EMBL" id="QXFW01002711">
    <property type="protein sequence ID" value="KAE8976056.1"/>
    <property type="molecule type" value="Genomic_DNA"/>
</dbReference>
<evidence type="ECO:0000313" key="11">
    <source>
        <dbReference type="Proteomes" id="UP000486351"/>
    </source>
</evidence>
<dbReference type="EMBL" id="QXGF01001965">
    <property type="protein sequence ID" value="KAE8926823.1"/>
    <property type="molecule type" value="Genomic_DNA"/>
</dbReference>
<protein>
    <submittedName>
        <fullName evidence="5">Uncharacterized protein</fullName>
    </submittedName>
</protein>
<reference evidence="7 8" key="1">
    <citation type="submission" date="2018-08" db="EMBL/GenBank/DDBJ databases">
        <title>Genomic investigation of the strawberry pathogen Phytophthora fragariae indicates pathogenicity is determined by transcriptional variation in three key races.</title>
        <authorList>
            <person name="Adams T.M."/>
            <person name="Armitage A.D."/>
            <person name="Sobczyk M.K."/>
            <person name="Bates H.J."/>
            <person name="Dunwell J.M."/>
            <person name="Nellist C.F."/>
            <person name="Harrison R.J."/>
        </authorList>
    </citation>
    <scope>NUCLEOTIDE SEQUENCE [LARGE SCALE GENOMIC DNA]</scope>
    <source>
        <strain evidence="5 8">BC-1</strain>
        <strain evidence="4 9">NOV-71</strain>
        <strain evidence="6 11">NOV-77</strain>
        <strain evidence="1 7">NOV-9</strain>
        <strain evidence="3 12">ONT-3</strain>
        <strain evidence="2 10">SCRP245</strain>
    </source>
</reference>
<evidence type="ECO:0000313" key="9">
    <source>
        <dbReference type="Proteomes" id="UP000441208"/>
    </source>
</evidence>
<proteinExistence type="predicted"/>
<dbReference type="Proteomes" id="UP000486351">
    <property type="component" value="Unassembled WGS sequence"/>
</dbReference>
<dbReference type="EMBL" id="QXGD01001576">
    <property type="protein sequence ID" value="KAE9203213.1"/>
    <property type="molecule type" value="Genomic_DNA"/>
</dbReference>
<evidence type="ECO:0000313" key="10">
    <source>
        <dbReference type="Proteomes" id="UP000460718"/>
    </source>
</evidence>
<dbReference type="Proteomes" id="UP000488956">
    <property type="component" value="Unassembled WGS sequence"/>
</dbReference>
<dbReference type="EMBL" id="QXFX01002777">
    <property type="protein sequence ID" value="KAE9073734.1"/>
    <property type="molecule type" value="Genomic_DNA"/>
</dbReference>
<dbReference type="Proteomes" id="UP000429523">
    <property type="component" value="Unassembled WGS sequence"/>
</dbReference>
<accession>A0A6A3XIF8</accession>
<evidence type="ECO:0000313" key="12">
    <source>
        <dbReference type="Proteomes" id="UP000488956"/>
    </source>
</evidence>
<dbReference type="AlphaFoldDB" id="A0A6A3XIF8"/>
<organism evidence="5 8">
    <name type="scientific">Phytophthora fragariae</name>
    <dbReference type="NCBI Taxonomy" id="53985"/>
    <lineage>
        <taxon>Eukaryota</taxon>
        <taxon>Sar</taxon>
        <taxon>Stramenopiles</taxon>
        <taxon>Oomycota</taxon>
        <taxon>Peronosporomycetes</taxon>
        <taxon>Peronosporales</taxon>
        <taxon>Peronosporaceae</taxon>
        <taxon>Phytophthora</taxon>
    </lineage>
</organism>
<evidence type="ECO:0000313" key="5">
    <source>
        <dbReference type="EMBL" id="KAE9203213.1"/>
    </source>
</evidence>
<evidence type="ECO:0000313" key="7">
    <source>
        <dbReference type="Proteomes" id="UP000429523"/>
    </source>
</evidence>
<dbReference type="Proteomes" id="UP000460718">
    <property type="component" value="Unassembled WGS sequence"/>
</dbReference>
<evidence type="ECO:0000313" key="8">
    <source>
        <dbReference type="Proteomes" id="UP000440367"/>
    </source>
</evidence>
<dbReference type="EMBL" id="QXFY01003882">
    <property type="protein sequence ID" value="KAE9281364.1"/>
    <property type="molecule type" value="Genomic_DNA"/>
</dbReference>
<dbReference type="EMBL" id="QXFZ01002060">
    <property type="protein sequence ID" value="KAE9081279.1"/>
    <property type="molecule type" value="Genomic_DNA"/>
</dbReference>
<evidence type="ECO:0000313" key="2">
    <source>
        <dbReference type="EMBL" id="KAE8976056.1"/>
    </source>
</evidence>
<evidence type="ECO:0000313" key="3">
    <source>
        <dbReference type="EMBL" id="KAE9073734.1"/>
    </source>
</evidence>
<dbReference type="Proteomes" id="UP000441208">
    <property type="component" value="Unassembled WGS sequence"/>
</dbReference>
<evidence type="ECO:0000313" key="6">
    <source>
        <dbReference type="EMBL" id="KAE9281364.1"/>
    </source>
</evidence>
<sequence>MVKFPLRSGDPQMVNPAIPSEVNTRLASRRIASGEERAGCRGWQ</sequence>
<dbReference type="Proteomes" id="UP000440367">
    <property type="component" value="Unassembled WGS sequence"/>
</dbReference>
<evidence type="ECO:0000313" key="1">
    <source>
        <dbReference type="EMBL" id="KAE8926823.1"/>
    </source>
</evidence>
<evidence type="ECO:0000313" key="4">
    <source>
        <dbReference type="EMBL" id="KAE9081279.1"/>
    </source>
</evidence>
<gene>
    <name evidence="5" type="ORF">PF002_g21003</name>
    <name evidence="4" type="ORF">PF007_g22721</name>
    <name evidence="6" type="ORF">PF008_g27906</name>
    <name evidence="1" type="ORF">PF009_g22993</name>
    <name evidence="3" type="ORF">PF010_g24953</name>
    <name evidence="2" type="ORF">PF011_g24213</name>
</gene>
<comment type="caution">
    <text evidence="5">The sequence shown here is derived from an EMBL/GenBank/DDBJ whole genome shotgun (WGS) entry which is preliminary data.</text>
</comment>
<name>A0A6A3XIF8_9STRA</name>